<evidence type="ECO:0000256" key="7">
    <source>
        <dbReference type="ARBA" id="ARBA00023004"/>
    </source>
</evidence>
<dbReference type="STRING" id="1810504.PG2T_05155"/>
<dbReference type="InParanoid" id="A0A1B1YSF5"/>
<dbReference type="AlphaFoldDB" id="A0A1B1YSF5"/>
<feature type="domain" description="VOC" evidence="9">
    <location>
        <begin position="144"/>
        <end position="265"/>
    </location>
</feature>
<proteinExistence type="inferred from homology"/>
<dbReference type="RefSeq" id="WP_068803177.1">
    <property type="nucleotide sequence ID" value="NZ_CP014671.1"/>
</dbReference>
<dbReference type="SUPFAM" id="SSF54593">
    <property type="entry name" value="Glyoxalase/Bleomycin resistance protein/Dihydroxybiphenyl dioxygenase"/>
    <property type="match status" value="2"/>
</dbReference>
<dbReference type="PROSITE" id="PS00082">
    <property type="entry name" value="EXTRADIOL_DIOXYGENAS"/>
    <property type="match status" value="1"/>
</dbReference>
<dbReference type="InterPro" id="IPR029068">
    <property type="entry name" value="Glyas_Bleomycin-R_OHBP_Dase"/>
</dbReference>
<evidence type="ECO:0000256" key="2">
    <source>
        <dbReference type="ARBA" id="ARBA00008784"/>
    </source>
</evidence>
<dbReference type="EMBL" id="CP014671">
    <property type="protein sequence ID" value="ANX03639.1"/>
    <property type="molecule type" value="Genomic_DNA"/>
</dbReference>
<feature type="domain" description="VOC" evidence="9">
    <location>
        <begin position="6"/>
        <end position="121"/>
    </location>
</feature>
<dbReference type="InterPro" id="IPR000486">
    <property type="entry name" value="Xdiol_ring_cleave_dOase_1/2"/>
</dbReference>
<name>A0A1B1YSF5_9GAMM</name>
<keyword evidence="11" id="KW-1185">Reference proteome</keyword>
<evidence type="ECO:0000313" key="11">
    <source>
        <dbReference type="Proteomes" id="UP000092952"/>
    </source>
</evidence>
<dbReference type="GO" id="GO:0004493">
    <property type="term" value="F:methylmalonyl-CoA epimerase activity"/>
    <property type="evidence" value="ECO:0007669"/>
    <property type="project" value="TreeGrafter"/>
</dbReference>
<keyword evidence="6 8" id="KW-0560">Oxidoreductase</keyword>
<evidence type="ECO:0000256" key="5">
    <source>
        <dbReference type="ARBA" id="ARBA00022964"/>
    </source>
</evidence>
<evidence type="ECO:0000256" key="6">
    <source>
        <dbReference type="ARBA" id="ARBA00023002"/>
    </source>
</evidence>
<dbReference type="PANTHER" id="PTHR43048">
    <property type="entry name" value="METHYLMALONYL-COA EPIMERASE"/>
    <property type="match status" value="1"/>
</dbReference>
<dbReference type="Gene3D" id="3.10.180.10">
    <property type="entry name" value="2,3-Dihydroxybiphenyl 1,2-Dioxygenase, domain 1"/>
    <property type="match status" value="2"/>
</dbReference>
<evidence type="ECO:0000256" key="3">
    <source>
        <dbReference type="ARBA" id="ARBA00022723"/>
    </source>
</evidence>
<evidence type="ECO:0000259" key="9">
    <source>
        <dbReference type="PROSITE" id="PS51819"/>
    </source>
</evidence>
<dbReference type="InterPro" id="IPR037523">
    <property type="entry name" value="VOC_core"/>
</dbReference>
<keyword evidence="5 8" id="KW-0223">Dioxygenase</keyword>
<dbReference type="PROSITE" id="PS51819">
    <property type="entry name" value="VOC"/>
    <property type="match status" value="2"/>
</dbReference>
<dbReference type="InterPro" id="IPR004360">
    <property type="entry name" value="Glyas_Fos-R_dOase_dom"/>
</dbReference>
<comment type="cofactor">
    <cofactor evidence="1 8">
        <name>Fe(2+)</name>
        <dbReference type="ChEBI" id="CHEBI:29033"/>
    </cofactor>
</comment>
<keyword evidence="3" id="KW-0479">Metal-binding</keyword>
<dbReference type="GO" id="GO:0051213">
    <property type="term" value="F:dioxygenase activity"/>
    <property type="evidence" value="ECO:0007669"/>
    <property type="project" value="UniProtKB-KW"/>
</dbReference>
<evidence type="ECO:0000256" key="4">
    <source>
        <dbReference type="ARBA" id="ARBA00022797"/>
    </source>
</evidence>
<dbReference type="Proteomes" id="UP000092952">
    <property type="component" value="Chromosome"/>
</dbReference>
<sequence length="291" mass="31254">MTAGLELAYLGFEVSDLPGWEALLTSVIGMTGNGVNADGSRGYRMDECEQRLFLRPGSQDDVAAVGLAALNRGEFDAALGRLKAAGVAVHKGDDSACRARHVTELVSFSDPSGNPLELCLGQRVAATAFASSVMPGGFVTGDMGMGHIVLVTQDLEPTLRFYTDVIGMAVSDRGAEEWAGLTIEAVFLHCNRRHHSIALGAGIPPVKRTAHFEMHVPDIDAVGLAWDRARAAGVEITHLPGRHTDDVFSFYGRTPSGFEWEIGTGGYDVGPNWRQRHLTRFTAWGHQPPAS</sequence>
<dbReference type="InterPro" id="IPR051785">
    <property type="entry name" value="MMCE/EMCE_epimerase"/>
</dbReference>
<accession>A0A1B1YSF5</accession>
<dbReference type="Pfam" id="PF22632">
    <property type="entry name" value="BphC_D1"/>
    <property type="match status" value="1"/>
</dbReference>
<comment type="similarity">
    <text evidence="2 8">Belongs to the extradiol ring-cleavage dioxygenase family.</text>
</comment>
<dbReference type="OrthoDB" id="9803142at2"/>
<protein>
    <recommendedName>
        <fullName evidence="9">VOC domain-containing protein</fullName>
    </recommendedName>
</protein>
<evidence type="ECO:0000313" key="10">
    <source>
        <dbReference type="EMBL" id="ANX03639.1"/>
    </source>
</evidence>
<reference evidence="11" key="1">
    <citation type="submission" date="2016-03" db="EMBL/GenBank/DDBJ databases">
        <title>Complete genome sequence of Solimmundus cernigliae, representing a novel lineage of polycyclic aromatic hydrocarbon degraders within the Gammaproteobacteria.</title>
        <authorList>
            <person name="Singleton D.R."/>
            <person name="Dickey A.N."/>
            <person name="Scholl E.H."/>
            <person name="Wright F.A."/>
            <person name="Aitken M.D."/>
        </authorList>
    </citation>
    <scope>NUCLEOTIDE SEQUENCE [LARGE SCALE GENOMIC DNA]</scope>
    <source>
        <strain evidence="11">TR3.2</strain>
    </source>
</reference>
<gene>
    <name evidence="10" type="ORF">PG2T_05155</name>
</gene>
<evidence type="ECO:0000256" key="8">
    <source>
        <dbReference type="RuleBase" id="RU000683"/>
    </source>
</evidence>
<evidence type="ECO:0000256" key="1">
    <source>
        <dbReference type="ARBA" id="ARBA00001954"/>
    </source>
</evidence>
<keyword evidence="4 8" id="KW-0058">Aromatic hydrocarbons catabolism</keyword>
<dbReference type="CDD" id="cd07252">
    <property type="entry name" value="BphC1-RGP6_N_like"/>
    <property type="match status" value="1"/>
</dbReference>
<dbReference type="GO" id="GO:0008198">
    <property type="term" value="F:ferrous iron binding"/>
    <property type="evidence" value="ECO:0007669"/>
    <property type="project" value="InterPro"/>
</dbReference>
<keyword evidence="7 8" id="KW-0408">Iron</keyword>
<dbReference type="PANTHER" id="PTHR43048:SF3">
    <property type="entry name" value="METHYLMALONYL-COA EPIMERASE, MITOCHONDRIAL"/>
    <property type="match status" value="1"/>
</dbReference>
<dbReference type="Pfam" id="PF00903">
    <property type="entry name" value="Glyoxalase"/>
    <property type="match status" value="1"/>
</dbReference>
<dbReference type="GO" id="GO:0046491">
    <property type="term" value="P:L-methylmalonyl-CoA metabolic process"/>
    <property type="evidence" value="ECO:0007669"/>
    <property type="project" value="TreeGrafter"/>
</dbReference>
<dbReference type="KEGG" id="gbi:PG2T_05155"/>
<organism evidence="10 11">
    <name type="scientific">Immundisolibacter cernigliae</name>
    <dbReference type="NCBI Taxonomy" id="1810504"/>
    <lineage>
        <taxon>Bacteria</taxon>
        <taxon>Pseudomonadati</taxon>
        <taxon>Pseudomonadota</taxon>
        <taxon>Gammaproteobacteria</taxon>
        <taxon>Immundisolibacterales</taxon>
        <taxon>Immundisolibacteraceae</taxon>
        <taxon>Immundisolibacter</taxon>
    </lineage>
</organism>